<dbReference type="Proteomes" id="UP000190423">
    <property type="component" value="Unassembled WGS sequence"/>
</dbReference>
<dbReference type="STRING" id="261392.SAMN02745149_02087"/>
<dbReference type="InterPro" id="IPR036736">
    <property type="entry name" value="ACP-like_sf"/>
</dbReference>
<organism evidence="2 3">
    <name type="scientific">Treponema porcinum</name>
    <dbReference type="NCBI Taxonomy" id="261392"/>
    <lineage>
        <taxon>Bacteria</taxon>
        <taxon>Pseudomonadati</taxon>
        <taxon>Spirochaetota</taxon>
        <taxon>Spirochaetia</taxon>
        <taxon>Spirochaetales</taxon>
        <taxon>Treponemataceae</taxon>
        <taxon>Treponema</taxon>
    </lineage>
</organism>
<gene>
    <name evidence="2" type="ORF">SAMN02745149_02087</name>
</gene>
<reference evidence="2 3" key="1">
    <citation type="submission" date="2017-02" db="EMBL/GenBank/DDBJ databases">
        <authorList>
            <person name="Peterson S.W."/>
        </authorList>
    </citation>
    <scope>NUCLEOTIDE SEQUENCE [LARGE SCALE GENOMIC DNA]</scope>
    <source>
        <strain evidence="2 3">ATCC BAA-908</strain>
    </source>
</reference>
<dbReference type="NCBIfam" id="NF003757">
    <property type="entry name" value="PRK05350.1"/>
    <property type="match status" value="1"/>
</dbReference>
<dbReference type="Pfam" id="PF00550">
    <property type="entry name" value="PP-binding"/>
    <property type="match status" value="1"/>
</dbReference>
<dbReference type="RefSeq" id="WP_078933970.1">
    <property type="nucleotide sequence ID" value="NZ_FUWG01000017.1"/>
</dbReference>
<protein>
    <submittedName>
        <fullName evidence="2">Acyl carrier protein</fullName>
    </submittedName>
</protein>
<dbReference type="SUPFAM" id="SSF47336">
    <property type="entry name" value="ACP-like"/>
    <property type="match status" value="1"/>
</dbReference>
<dbReference type="OrthoDB" id="3392378at2"/>
<name>A0A1T4MUL1_TREPO</name>
<proteinExistence type="predicted"/>
<evidence type="ECO:0000313" key="3">
    <source>
        <dbReference type="Proteomes" id="UP000190423"/>
    </source>
</evidence>
<evidence type="ECO:0000259" key="1">
    <source>
        <dbReference type="PROSITE" id="PS50075"/>
    </source>
</evidence>
<dbReference type="EMBL" id="FUWG01000017">
    <property type="protein sequence ID" value="SJZ70338.1"/>
    <property type="molecule type" value="Genomic_DNA"/>
</dbReference>
<sequence>MSKDEIFTKLKDILVSEFEIEEDSITPDATLFDDLDLDSIDSIDLIQKMKEFMPAGTKFDPAIFKTVKTVQDVVDALVPYMG</sequence>
<feature type="domain" description="Carrier" evidence="1">
    <location>
        <begin position="4"/>
        <end position="81"/>
    </location>
</feature>
<dbReference type="GeneID" id="78317358"/>
<dbReference type="Gene3D" id="1.10.1200.10">
    <property type="entry name" value="ACP-like"/>
    <property type="match status" value="1"/>
</dbReference>
<dbReference type="InterPro" id="IPR009081">
    <property type="entry name" value="PP-bd_ACP"/>
</dbReference>
<dbReference type="PROSITE" id="PS50075">
    <property type="entry name" value="CARRIER"/>
    <property type="match status" value="1"/>
</dbReference>
<evidence type="ECO:0000313" key="2">
    <source>
        <dbReference type="EMBL" id="SJZ70338.1"/>
    </source>
</evidence>
<keyword evidence="3" id="KW-1185">Reference proteome</keyword>
<accession>A0A1T4MUL1</accession>
<dbReference type="AlphaFoldDB" id="A0A1T4MUL1"/>